<reference evidence="2" key="1">
    <citation type="journal article" date="2014" name="Nat. Commun.">
        <title>Genomic adaptations of the halophilic Dead Sea filamentous fungus Eurotium rubrum.</title>
        <authorList>
            <person name="Kis-Papo T."/>
            <person name="Weig A.R."/>
            <person name="Riley R."/>
            <person name="Persoh D."/>
            <person name="Salamov A."/>
            <person name="Sun H."/>
            <person name="Lipzen A."/>
            <person name="Wasser S.P."/>
            <person name="Rambold G."/>
            <person name="Grigoriev I.V."/>
            <person name="Nevo E."/>
        </authorList>
    </citation>
    <scope>NUCLEOTIDE SEQUENCE [LARGE SCALE GENOMIC DNA]</scope>
    <source>
        <strain evidence="2">CBS 135680</strain>
    </source>
</reference>
<sequence length="73" mass="7939">MSSVMDNQMVRLASDGQSHGSSILALAVLPGAGLASFGVGDYVLEELSPQICSSTMRPKLERVPSFTQWKRWL</sequence>
<protein>
    <submittedName>
        <fullName evidence="1">Uncharacterized protein</fullName>
    </submittedName>
</protein>
<dbReference type="Proteomes" id="UP000019804">
    <property type="component" value="Unassembled WGS sequence"/>
</dbReference>
<evidence type="ECO:0000313" key="2">
    <source>
        <dbReference type="Proteomes" id="UP000019804"/>
    </source>
</evidence>
<keyword evidence="2" id="KW-1185">Reference proteome</keyword>
<accession>A0A017S584</accession>
<gene>
    <name evidence="1" type="ORF">EURHEDRAFT_416586</name>
</gene>
<dbReference type="GeneID" id="63698123"/>
<dbReference type="AlphaFoldDB" id="A0A017S584"/>
<name>A0A017S584_ASPRC</name>
<evidence type="ECO:0000313" key="1">
    <source>
        <dbReference type="EMBL" id="EYE91340.1"/>
    </source>
</evidence>
<organism evidence="1 2">
    <name type="scientific">Aspergillus ruber (strain CBS 135680)</name>
    <dbReference type="NCBI Taxonomy" id="1388766"/>
    <lineage>
        <taxon>Eukaryota</taxon>
        <taxon>Fungi</taxon>
        <taxon>Dikarya</taxon>
        <taxon>Ascomycota</taxon>
        <taxon>Pezizomycotina</taxon>
        <taxon>Eurotiomycetes</taxon>
        <taxon>Eurotiomycetidae</taxon>
        <taxon>Eurotiales</taxon>
        <taxon>Aspergillaceae</taxon>
        <taxon>Aspergillus</taxon>
        <taxon>Aspergillus subgen. Aspergillus</taxon>
    </lineage>
</organism>
<dbReference type="HOGENOM" id="CLU_2704412_0_0_1"/>
<dbReference type="RefSeq" id="XP_040635030.1">
    <property type="nucleotide sequence ID" value="XM_040782999.1"/>
</dbReference>
<dbReference type="EMBL" id="KK088446">
    <property type="protein sequence ID" value="EYE91340.1"/>
    <property type="molecule type" value="Genomic_DNA"/>
</dbReference>
<proteinExistence type="predicted"/>